<dbReference type="Pfam" id="PF04314">
    <property type="entry name" value="PCuAC"/>
    <property type="match status" value="1"/>
</dbReference>
<dbReference type="AlphaFoldDB" id="A0A4R9M362"/>
<accession>A0A4R9M362</accession>
<proteinExistence type="predicted"/>
<dbReference type="Gene3D" id="2.60.40.1890">
    <property type="entry name" value="PCu(A)C copper chaperone"/>
    <property type="match status" value="1"/>
</dbReference>
<sequence>MREKANSHFPIIFMRVLLFQKINITNLTILLLFQVNLFFSCTKETGREKEEGAIVADLWMRPRPPGVRMVSIYGKIQNNGSYERKILSWQSSSFSSLEMHESKLDEKGIMRMKEIPLPVVLPVGESNWEPGSTHIMGIGAVSEKEEEAFLEVQWEDGKKSVWKVEIRK</sequence>
<dbReference type="SUPFAM" id="SSF110087">
    <property type="entry name" value="DR1885-like metal-binding protein"/>
    <property type="match status" value="1"/>
</dbReference>
<dbReference type="Proteomes" id="UP000298058">
    <property type="component" value="Unassembled WGS sequence"/>
</dbReference>
<name>A0A4R9M362_9LEPT</name>
<comment type="caution">
    <text evidence="1">The sequence shown here is derived from an EMBL/GenBank/DDBJ whole genome shotgun (WGS) entry which is preliminary data.</text>
</comment>
<dbReference type="OrthoDB" id="329262at2"/>
<dbReference type="EMBL" id="RQHW01000033">
    <property type="protein sequence ID" value="TGN19248.1"/>
    <property type="molecule type" value="Genomic_DNA"/>
</dbReference>
<dbReference type="InterPro" id="IPR007410">
    <property type="entry name" value="LpqE-like"/>
</dbReference>
<dbReference type="InterPro" id="IPR036182">
    <property type="entry name" value="PCuAC_sf"/>
</dbReference>
<evidence type="ECO:0000313" key="1">
    <source>
        <dbReference type="EMBL" id="TGN19248.1"/>
    </source>
</evidence>
<evidence type="ECO:0000313" key="2">
    <source>
        <dbReference type="Proteomes" id="UP000298058"/>
    </source>
</evidence>
<reference evidence="1" key="1">
    <citation type="journal article" date="2019" name="PLoS Negl. Trop. Dis.">
        <title>Revisiting the worldwide diversity of Leptospira species in the environment.</title>
        <authorList>
            <person name="Vincent A.T."/>
            <person name="Schiettekatte O."/>
            <person name="Bourhy P."/>
            <person name="Veyrier F.J."/>
            <person name="Picardeau M."/>
        </authorList>
    </citation>
    <scope>NUCLEOTIDE SEQUENCE [LARGE SCALE GENOMIC DNA]</scope>
    <source>
        <strain evidence="1">201300427</strain>
    </source>
</reference>
<protein>
    <submittedName>
        <fullName evidence="1">Copper chaperone PCu(A)C</fullName>
    </submittedName>
</protein>
<keyword evidence="2" id="KW-1185">Reference proteome</keyword>
<gene>
    <name evidence="1" type="ORF">EHS15_10050</name>
</gene>
<organism evidence="1 2">
    <name type="scientific">Leptospira idonii</name>
    <dbReference type="NCBI Taxonomy" id="1193500"/>
    <lineage>
        <taxon>Bacteria</taxon>
        <taxon>Pseudomonadati</taxon>
        <taxon>Spirochaetota</taxon>
        <taxon>Spirochaetia</taxon>
        <taxon>Leptospirales</taxon>
        <taxon>Leptospiraceae</taxon>
        <taxon>Leptospira</taxon>
    </lineage>
</organism>